<protein>
    <recommendedName>
        <fullName evidence="5">DUF3558 domain-containing protein</fullName>
    </recommendedName>
</protein>
<feature type="region of interest" description="Disordered" evidence="1">
    <location>
        <begin position="24"/>
        <end position="46"/>
    </location>
</feature>
<sequence length="166" mass="17790">MSFPRWIVIGALVSLVAACGQNALGKSDGPPTYPPQKPSLPADMPLNHVDNNAWKDPKDMTEDDTRACETIAGWLRPKLEALHAKQDFTVESTRKAIADFGYPDAGVSQLYPRYDNTGTLVTPPGVMFGFSIRGGCIKGDVTPQRALVVVEGSIADAGCMPPPPTH</sequence>
<organism evidence="3 4">
    <name type="scientific">Kibdelosporangium philippinense</name>
    <dbReference type="NCBI Taxonomy" id="211113"/>
    <lineage>
        <taxon>Bacteria</taxon>
        <taxon>Bacillati</taxon>
        <taxon>Actinomycetota</taxon>
        <taxon>Actinomycetes</taxon>
        <taxon>Pseudonocardiales</taxon>
        <taxon>Pseudonocardiaceae</taxon>
        <taxon>Kibdelosporangium</taxon>
    </lineage>
</organism>
<name>A0ABS8ZHU4_9PSEU</name>
<dbReference type="PROSITE" id="PS51257">
    <property type="entry name" value="PROKAR_LIPOPROTEIN"/>
    <property type="match status" value="1"/>
</dbReference>
<dbReference type="RefSeq" id="WP_233728991.1">
    <property type="nucleotide sequence ID" value="NZ_JAJVCN010000003.1"/>
</dbReference>
<dbReference type="Proteomes" id="UP001521150">
    <property type="component" value="Unassembled WGS sequence"/>
</dbReference>
<dbReference type="EMBL" id="JAJVCN010000003">
    <property type="protein sequence ID" value="MCE7007379.1"/>
    <property type="molecule type" value="Genomic_DNA"/>
</dbReference>
<comment type="caution">
    <text evidence="3">The sequence shown here is derived from an EMBL/GenBank/DDBJ whole genome shotgun (WGS) entry which is preliminary data.</text>
</comment>
<keyword evidence="2" id="KW-0732">Signal</keyword>
<evidence type="ECO:0000313" key="3">
    <source>
        <dbReference type="EMBL" id="MCE7007379.1"/>
    </source>
</evidence>
<evidence type="ECO:0000256" key="2">
    <source>
        <dbReference type="SAM" id="SignalP"/>
    </source>
</evidence>
<feature type="chain" id="PRO_5047058696" description="DUF3558 domain-containing protein" evidence="2">
    <location>
        <begin position="24"/>
        <end position="166"/>
    </location>
</feature>
<proteinExistence type="predicted"/>
<evidence type="ECO:0000313" key="4">
    <source>
        <dbReference type="Proteomes" id="UP001521150"/>
    </source>
</evidence>
<gene>
    <name evidence="3" type="ORF">LWC34_31860</name>
</gene>
<evidence type="ECO:0000256" key="1">
    <source>
        <dbReference type="SAM" id="MobiDB-lite"/>
    </source>
</evidence>
<accession>A0ABS8ZHU4</accession>
<reference evidence="3 4" key="1">
    <citation type="submission" date="2021-12" db="EMBL/GenBank/DDBJ databases">
        <title>Genome sequence of Kibdelosporangium philippinense ATCC 49844.</title>
        <authorList>
            <person name="Fedorov E.A."/>
            <person name="Omeragic M."/>
            <person name="Shalygina K.F."/>
            <person name="Maclea K.S."/>
        </authorList>
    </citation>
    <scope>NUCLEOTIDE SEQUENCE [LARGE SCALE GENOMIC DNA]</scope>
    <source>
        <strain evidence="3 4">ATCC 49844</strain>
    </source>
</reference>
<keyword evidence="4" id="KW-1185">Reference proteome</keyword>
<feature type="signal peptide" evidence="2">
    <location>
        <begin position="1"/>
        <end position="23"/>
    </location>
</feature>
<evidence type="ECO:0008006" key="5">
    <source>
        <dbReference type="Google" id="ProtNLM"/>
    </source>
</evidence>